<dbReference type="PROSITE" id="PS00615">
    <property type="entry name" value="C_TYPE_LECTIN_1"/>
    <property type="match status" value="1"/>
</dbReference>
<sequence length="173" mass="19624">MFAQTKSIPCPTYPHITSHGKLTPRKPSLGSKDATIVELFCMDLLSLDDGVTEWNAMKSFLIRDDIPYIWTSGRKCNFKGCDHFSLQPPITNGWFWASNKIRIPNPFASKCQHCVWSKTGPQPDNREGITAGRDEACLAVLNNVYNDGITWHDVACHHKKPVICESRRFVLKF</sequence>
<accession>A0A7R8HCW1</accession>
<name>A0A7R8HCW1_LEPSM</name>
<evidence type="ECO:0000313" key="2">
    <source>
        <dbReference type="Proteomes" id="UP000675881"/>
    </source>
</evidence>
<dbReference type="Proteomes" id="UP000675881">
    <property type="component" value="Chromosome 8"/>
</dbReference>
<dbReference type="InterPro" id="IPR018378">
    <property type="entry name" value="C-type_lectin_CS"/>
</dbReference>
<dbReference type="PANTHER" id="PTHR21407">
    <property type="entry name" value="RE43931P-RELATED"/>
    <property type="match status" value="1"/>
</dbReference>
<keyword evidence="2" id="KW-1185">Reference proteome</keyword>
<dbReference type="PROSITE" id="PS50041">
    <property type="entry name" value="C_TYPE_LECTIN_2"/>
    <property type="match status" value="1"/>
</dbReference>
<proteinExistence type="predicted"/>
<dbReference type="InterPro" id="IPR016187">
    <property type="entry name" value="CTDL_fold"/>
</dbReference>
<protein>
    <submittedName>
        <fullName evidence="1">(salmon louse) hypothetical protein</fullName>
    </submittedName>
</protein>
<dbReference type="EMBL" id="HG994587">
    <property type="protein sequence ID" value="CAF3018505.1"/>
    <property type="molecule type" value="Genomic_DNA"/>
</dbReference>
<dbReference type="OrthoDB" id="8950604at2759"/>
<dbReference type="InterPro" id="IPR001304">
    <property type="entry name" value="C-type_lectin-like"/>
</dbReference>
<dbReference type="SUPFAM" id="SSF56436">
    <property type="entry name" value="C-type lectin-like"/>
    <property type="match status" value="1"/>
</dbReference>
<reference evidence="1" key="1">
    <citation type="submission" date="2021-02" db="EMBL/GenBank/DDBJ databases">
        <authorList>
            <person name="Bekaert M."/>
        </authorList>
    </citation>
    <scope>NUCLEOTIDE SEQUENCE</scope>
    <source>
        <strain evidence="1">IoA-00</strain>
    </source>
</reference>
<organism evidence="1 2">
    <name type="scientific">Lepeophtheirus salmonis</name>
    <name type="common">Salmon louse</name>
    <name type="synonym">Caligus salmonis</name>
    <dbReference type="NCBI Taxonomy" id="72036"/>
    <lineage>
        <taxon>Eukaryota</taxon>
        <taxon>Metazoa</taxon>
        <taxon>Ecdysozoa</taxon>
        <taxon>Arthropoda</taxon>
        <taxon>Crustacea</taxon>
        <taxon>Multicrustacea</taxon>
        <taxon>Hexanauplia</taxon>
        <taxon>Copepoda</taxon>
        <taxon>Siphonostomatoida</taxon>
        <taxon>Caligidae</taxon>
        <taxon>Lepeophtheirus</taxon>
    </lineage>
</organism>
<dbReference type="AlphaFoldDB" id="A0A7R8HCW1"/>
<gene>
    <name evidence="1" type="ORF">LSAA_14349</name>
</gene>
<dbReference type="InterPro" id="IPR016186">
    <property type="entry name" value="C-type_lectin-like/link_sf"/>
</dbReference>
<evidence type="ECO:0000313" key="1">
    <source>
        <dbReference type="EMBL" id="CAF3018505.1"/>
    </source>
</evidence>
<dbReference type="Gene3D" id="3.10.100.10">
    <property type="entry name" value="Mannose-Binding Protein A, subunit A"/>
    <property type="match status" value="1"/>
</dbReference>
<dbReference type="PANTHER" id="PTHR21407:SF5">
    <property type="entry name" value="HL04814P"/>
    <property type="match status" value="1"/>
</dbReference>